<feature type="transmembrane region" description="Helical" evidence="8">
    <location>
        <begin position="710"/>
        <end position="729"/>
    </location>
</feature>
<accession>A0A3E0VIA9</accession>
<evidence type="ECO:0000256" key="5">
    <source>
        <dbReference type="ARBA" id="ARBA00022989"/>
    </source>
</evidence>
<keyword evidence="6 8" id="KW-0472">Membrane</keyword>
<evidence type="ECO:0000256" key="3">
    <source>
        <dbReference type="ARBA" id="ARBA00022679"/>
    </source>
</evidence>
<gene>
    <name evidence="10" type="ORF">B7R54_11075</name>
</gene>
<dbReference type="PANTHER" id="PTHR43867:SF2">
    <property type="entry name" value="CELLULOSE SYNTHASE CATALYTIC SUBUNIT A [UDP-FORMING]"/>
    <property type="match status" value="1"/>
</dbReference>
<name>A0A3E0VIA9_9MICO</name>
<feature type="transmembrane region" description="Helical" evidence="8">
    <location>
        <begin position="120"/>
        <end position="142"/>
    </location>
</feature>
<dbReference type="OrthoDB" id="9806824at2"/>
<comment type="caution">
    <text evidence="10">The sequence shown here is derived from an EMBL/GenBank/DDBJ whole genome shotgun (WGS) entry which is preliminary data.</text>
</comment>
<keyword evidence="4 8" id="KW-0812">Transmembrane</keyword>
<evidence type="ECO:0000259" key="9">
    <source>
        <dbReference type="Pfam" id="PF13632"/>
    </source>
</evidence>
<protein>
    <recommendedName>
        <fullName evidence="9">Glycosyltransferase 2-like domain-containing protein</fullName>
    </recommendedName>
</protein>
<dbReference type="AlphaFoldDB" id="A0A3E0VIA9"/>
<dbReference type="Pfam" id="PF13632">
    <property type="entry name" value="Glyco_trans_2_3"/>
    <property type="match status" value="1"/>
</dbReference>
<evidence type="ECO:0000256" key="4">
    <source>
        <dbReference type="ARBA" id="ARBA00022692"/>
    </source>
</evidence>
<feature type="transmembrane region" description="Helical" evidence="8">
    <location>
        <begin position="736"/>
        <end position="755"/>
    </location>
</feature>
<feature type="transmembrane region" description="Helical" evidence="8">
    <location>
        <begin position="664"/>
        <end position="690"/>
    </location>
</feature>
<dbReference type="InterPro" id="IPR001173">
    <property type="entry name" value="Glyco_trans_2-like"/>
</dbReference>
<sequence>MSVAGTQHLRRPGTPHLWRGPTTSAAVVEGKTDMGSTEETVTRRRRRDNARTALPAPRRQRGTNRDTTPQPALHSVPSSFRIARARLAPALSLVLWLLYVVTVVVTVVRGDAFGDAVQLLTTMIFLLSVTLLTLSACLYLVARAGALPRFAEHRRARRIVIDEQFASQKPGLVALLPSHAEDPALVRMSLWSVALQEYPGLRVVLLLDDDPHTVDPVKRASLNECRALADEVMEQLRPLRTRVEAASAAVDSGELSATASAGIVMREHAAAAQWLRAQADAAPRSTHIEVFFRDQVLRRLAADLDGTALALHDALENGEEPLTDLRARQIMARLVNIVSVDASVFERKRYETLSHAPNKAMNLNSYLGLLGGRFREQGAGDRLSLVHIGEASEAAPAGESAGAGENGARASSPGILEVPDTDYVLTLDADSMLLPEYCLRLVHVLEQPENSRIAVAQTPYSSYRGAPTRLERLAGATTDLQHIVHQGLTAYDATFWVGANAILRRSALEDIRTETIEDGHRIVRFISDRTVIEDTESSIDIALHGWSLLNYPERLSYSATPSDFGSLVIQRRRWADGGLLILPRLHELIGLRRLQGTPMRWGQRLLRLNYLGSITWVTLGLIAVLTLYPLNGQLVTVLLLLIVVPYFVEMASDLRYLGYRRLDMVGIYGLNLLLLSVNLVGSIASVAQALTGRKARFVTTPKVSTRVPAPALYIVAPLVVMGGATAVAVRAGFDGAWGTTGFASFTALATAWGIIRLVGVRHAITDLVLGWLNWIWVEVPTVAETAPSTSPRWARVLDDGHLDRVGVAL</sequence>
<feature type="region of interest" description="Disordered" evidence="7">
    <location>
        <begin position="395"/>
        <end position="414"/>
    </location>
</feature>
<dbReference type="InterPro" id="IPR050321">
    <property type="entry name" value="Glycosyltr_2/OpgH_subfam"/>
</dbReference>
<dbReference type="PANTHER" id="PTHR43867">
    <property type="entry name" value="CELLULOSE SYNTHASE CATALYTIC SUBUNIT A [UDP-FORMING]"/>
    <property type="match status" value="1"/>
</dbReference>
<feature type="compositionally biased region" description="Low complexity" evidence="7">
    <location>
        <begin position="395"/>
        <end position="412"/>
    </location>
</feature>
<organism evidence="10 11">
    <name type="scientific">Subtercola boreus</name>
    <dbReference type="NCBI Taxonomy" id="120213"/>
    <lineage>
        <taxon>Bacteria</taxon>
        <taxon>Bacillati</taxon>
        <taxon>Actinomycetota</taxon>
        <taxon>Actinomycetes</taxon>
        <taxon>Micrococcales</taxon>
        <taxon>Microbacteriaceae</taxon>
        <taxon>Subtercola</taxon>
    </lineage>
</organism>
<evidence type="ECO:0000256" key="7">
    <source>
        <dbReference type="SAM" id="MobiDB-lite"/>
    </source>
</evidence>
<evidence type="ECO:0000256" key="8">
    <source>
        <dbReference type="SAM" id="Phobius"/>
    </source>
</evidence>
<keyword evidence="2" id="KW-0328">Glycosyltransferase</keyword>
<dbReference type="GO" id="GO:0005886">
    <property type="term" value="C:plasma membrane"/>
    <property type="evidence" value="ECO:0007669"/>
    <property type="project" value="TreeGrafter"/>
</dbReference>
<dbReference type="SUPFAM" id="SSF53448">
    <property type="entry name" value="Nucleotide-diphospho-sugar transferases"/>
    <property type="match status" value="1"/>
</dbReference>
<reference evidence="10 11" key="1">
    <citation type="submission" date="2017-04" db="EMBL/GenBank/DDBJ databases">
        <title>Comparative genome analysis of Subtercola boreus.</title>
        <authorList>
            <person name="Cho Y.-J."/>
            <person name="Cho A."/>
            <person name="Kim O.-S."/>
            <person name="Lee J.-I."/>
        </authorList>
    </citation>
    <scope>NUCLEOTIDE SEQUENCE [LARGE SCALE GENOMIC DNA]</scope>
    <source>
        <strain evidence="10 11">K300</strain>
    </source>
</reference>
<feature type="transmembrane region" description="Helical" evidence="8">
    <location>
        <begin position="87"/>
        <end position="108"/>
    </location>
</feature>
<dbReference type="Gene3D" id="3.90.550.10">
    <property type="entry name" value="Spore Coat Polysaccharide Biosynthesis Protein SpsA, Chain A"/>
    <property type="match status" value="1"/>
</dbReference>
<feature type="domain" description="Glycosyltransferase 2-like" evidence="9">
    <location>
        <begin position="423"/>
        <end position="645"/>
    </location>
</feature>
<dbReference type="Proteomes" id="UP000256486">
    <property type="component" value="Unassembled WGS sequence"/>
</dbReference>
<dbReference type="InterPro" id="IPR029044">
    <property type="entry name" value="Nucleotide-diphossugar_trans"/>
</dbReference>
<feature type="transmembrane region" description="Helical" evidence="8">
    <location>
        <begin position="608"/>
        <end position="628"/>
    </location>
</feature>
<comment type="subcellular location">
    <subcellularLocation>
        <location evidence="1">Membrane</location>
        <topology evidence="1">Multi-pass membrane protein</topology>
    </subcellularLocation>
</comment>
<evidence type="ECO:0000313" key="10">
    <source>
        <dbReference type="EMBL" id="RFA09694.1"/>
    </source>
</evidence>
<evidence type="ECO:0000256" key="2">
    <source>
        <dbReference type="ARBA" id="ARBA00022676"/>
    </source>
</evidence>
<feature type="region of interest" description="Disordered" evidence="7">
    <location>
        <begin position="1"/>
        <end position="74"/>
    </location>
</feature>
<keyword evidence="3" id="KW-0808">Transferase</keyword>
<dbReference type="GO" id="GO:0016758">
    <property type="term" value="F:hexosyltransferase activity"/>
    <property type="evidence" value="ECO:0007669"/>
    <property type="project" value="TreeGrafter"/>
</dbReference>
<evidence type="ECO:0000256" key="1">
    <source>
        <dbReference type="ARBA" id="ARBA00004141"/>
    </source>
</evidence>
<proteinExistence type="predicted"/>
<evidence type="ECO:0000256" key="6">
    <source>
        <dbReference type="ARBA" id="ARBA00023136"/>
    </source>
</evidence>
<keyword evidence="11" id="KW-1185">Reference proteome</keyword>
<evidence type="ECO:0000313" key="11">
    <source>
        <dbReference type="Proteomes" id="UP000256486"/>
    </source>
</evidence>
<keyword evidence="5 8" id="KW-1133">Transmembrane helix</keyword>
<dbReference type="EMBL" id="NBWZ01000001">
    <property type="protein sequence ID" value="RFA09694.1"/>
    <property type="molecule type" value="Genomic_DNA"/>
</dbReference>